<sequence length="107" mass="12507">MGKNLSEICLRYRQTACQLEEMRNMTASMRVYVEEDFDSALTRLTSSWKGQVAEEYQRRGKRLQRSYLDSLDELEQCLDTLRLAARNIYEAEMQNASRAASGNVKEW</sequence>
<gene>
    <name evidence="1" type="ORF">EubceDRAFT1_1180</name>
</gene>
<name>I5AT74_EUBC6</name>
<evidence type="ECO:0000313" key="2">
    <source>
        <dbReference type="Proteomes" id="UP000005753"/>
    </source>
</evidence>
<dbReference type="AlphaFoldDB" id="I5AT74"/>
<proteinExistence type="predicted"/>
<dbReference type="InterPro" id="IPR036689">
    <property type="entry name" value="ESAT-6-like_sf"/>
</dbReference>
<keyword evidence="2" id="KW-1185">Reference proteome</keyword>
<accession>I5AT74</accession>
<dbReference type="EMBL" id="CM001487">
    <property type="protein sequence ID" value="EIM56997.1"/>
    <property type="molecule type" value="Genomic_DNA"/>
</dbReference>
<evidence type="ECO:0008006" key="3">
    <source>
        <dbReference type="Google" id="ProtNLM"/>
    </source>
</evidence>
<dbReference type="STRING" id="633697.EubceDRAFT1_1180"/>
<reference evidence="1 2" key="1">
    <citation type="submission" date="2010-08" db="EMBL/GenBank/DDBJ databases">
        <authorList>
            <consortium name="US DOE Joint Genome Institute (JGI-PGF)"/>
            <person name="Lucas S."/>
            <person name="Copeland A."/>
            <person name="Lapidus A."/>
            <person name="Cheng J.-F."/>
            <person name="Bruce D."/>
            <person name="Goodwin L."/>
            <person name="Pitluck S."/>
            <person name="Land M.L."/>
            <person name="Hauser L."/>
            <person name="Chang Y.-J."/>
            <person name="Anderson I.J."/>
            <person name="Johnson E."/>
            <person name="Mulhopadhyay B."/>
            <person name="Kyrpides N."/>
            <person name="Woyke T.J."/>
        </authorList>
    </citation>
    <scope>NUCLEOTIDE SEQUENCE [LARGE SCALE GENOMIC DNA]</scope>
    <source>
        <strain evidence="1 2">6</strain>
    </source>
</reference>
<dbReference type="SUPFAM" id="SSF140453">
    <property type="entry name" value="EsxAB dimer-like"/>
    <property type="match status" value="1"/>
</dbReference>
<evidence type="ECO:0000313" key="1">
    <source>
        <dbReference type="EMBL" id="EIM56997.1"/>
    </source>
</evidence>
<dbReference type="HOGENOM" id="CLU_2206090_0_0_9"/>
<dbReference type="Gene3D" id="1.10.287.1060">
    <property type="entry name" value="ESAT-6-like"/>
    <property type="match status" value="1"/>
</dbReference>
<organism evidence="1 2">
    <name type="scientific">Eubacterium cellulosolvens (strain ATCC 43171 / JCM 9499 / 6)</name>
    <name type="common">Cillobacterium cellulosolvens</name>
    <dbReference type="NCBI Taxonomy" id="633697"/>
    <lineage>
        <taxon>Bacteria</taxon>
        <taxon>Bacillati</taxon>
        <taxon>Bacillota</taxon>
        <taxon>Clostridia</taxon>
        <taxon>Eubacteriales</taxon>
        <taxon>Eubacteriaceae</taxon>
        <taxon>Eubacterium</taxon>
    </lineage>
</organism>
<dbReference type="Proteomes" id="UP000005753">
    <property type="component" value="Chromosome"/>
</dbReference>
<reference evidence="1 2" key="2">
    <citation type="submission" date="2012-02" db="EMBL/GenBank/DDBJ databases">
        <title>Improved High-Quality Draft sequence of Eubacterium cellulosolvens 6.</title>
        <authorList>
            <consortium name="US DOE Joint Genome Institute"/>
            <person name="Lucas S."/>
            <person name="Han J."/>
            <person name="Lapidus A."/>
            <person name="Cheng J.-F."/>
            <person name="Goodwin L."/>
            <person name="Pitluck S."/>
            <person name="Peters L."/>
            <person name="Mikhailova N."/>
            <person name="Gu W."/>
            <person name="Detter J.C."/>
            <person name="Han C."/>
            <person name="Tapia R."/>
            <person name="Land M."/>
            <person name="Hauser L."/>
            <person name="Kyrpides N."/>
            <person name="Ivanova N."/>
            <person name="Pagani I."/>
            <person name="Johnson E."/>
            <person name="Mukhopadhyay B."/>
            <person name="Anderson I."/>
            <person name="Woyke T."/>
        </authorList>
    </citation>
    <scope>NUCLEOTIDE SEQUENCE [LARGE SCALE GENOMIC DNA]</scope>
    <source>
        <strain evidence="1 2">6</strain>
    </source>
</reference>
<protein>
    <recommendedName>
        <fullName evidence="3">WXG100 family type VII secretion target</fullName>
    </recommendedName>
</protein>
<dbReference type="OrthoDB" id="2087513at2"/>